<dbReference type="InterPro" id="IPR000524">
    <property type="entry name" value="Tscrpt_reg_HTH_GntR"/>
</dbReference>
<dbReference type="PANTHER" id="PTHR44846">
    <property type="entry name" value="MANNOSYL-D-GLYCERATE TRANSPORT/METABOLISM SYSTEM REPRESSOR MNGR-RELATED"/>
    <property type="match status" value="1"/>
</dbReference>
<dbReference type="SMART" id="SM00866">
    <property type="entry name" value="UTRA"/>
    <property type="match status" value="1"/>
</dbReference>
<reference evidence="5 6" key="1">
    <citation type="submission" date="2019-06" db="EMBL/GenBank/DDBJ databases">
        <title>Sequencing the genomes of 1000 actinobacteria strains.</title>
        <authorList>
            <person name="Klenk H.-P."/>
        </authorList>
    </citation>
    <scope>NUCLEOTIDE SEQUENCE [LARGE SCALE GENOMIC DNA]</scope>
    <source>
        <strain evidence="5 6">DSM 45301</strain>
    </source>
</reference>
<dbReference type="SUPFAM" id="SSF64288">
    <property type="entry name" value="Chorismate lyase-like"/>
    <property type="match status" value="1"/>
</dbReference>
<proteinExistence type="predicted"/>
<dbReference type="RefSeq" id="WP_142062851.1">
    <property type="nucleotide sequence ID" value="NZ_VFPA01000006.1"/>
</dbReference>
<evidence type="ECO:0000256" key="1">
    <source>
        <dbReference type="ARBA" id="ARBA00023015"/>
    </source>
</evidence>
<keyword evidence="3" id="KW-0804">Transcription</keyword>
<evidence type="ECO:0000259" key="4">
    <source>
        <dbReference type="PROSITE" id="PS50949"/>
    </source>
</evidence>
<keyword evidence="2" id="KW-0238">DNA-binding</keyword>
<evidence type="ECO:0000256" key="2">
    <source>
        <dbReference type="ARBA" id="ARBA00023125"/>
    </source>
</evidence>
<dbReference type="InterPro" id="IPR011663">
    <property type="entry name" value="UTRA"/>
</dbReference>
<dbReference type="Pfam" id="PF00392">
    <property type="entry name" value="GntR"/>
    <property type="match status" value="1"/>
</dbReference>
<name>A0A543D196_9PSEU</name>
<dbReference type="SUPFAM" id="SSF46785">
    <property type="entry name" value="Winged helix' DNA-binding domain"/>
    <property type="match status" value="1"/>
</dbReference>
<gene>
    <name evidence="5" type="ORF">FB558_7721</name>
</gene>
<keyword evidence="6" id="KW-1185">Reference proteome</keyword>
<dbReference type="GO" id="GO:0003700">
    <property type="term" value="F:DNA-binding transcription factor activity"/>
    <property type="evidence" value="ECO:0007669"/>
    <property type="project" value="InterPro"/>
</dbReference>
<dbReference type="EMBL" id="VFPA01000006">
    <property type="protein sequence ID" value="TQM03072.1"/>
    <property type="molecule type" value="Genomic_DNA"/>
</dbReference>
<dbReference type="InterPro" id="IPR036388">
    <property type="entry name" value="WH-like_DNA-bd_sf"/>
</dbReference>
<accession>A0A543D196</accession>
<dbReference type="OrthoDB" id="3252280at2"/>
<dbReference type="GO" id="GO:0045892">
    <property type="term" value="P:negative regulation of DNA-templated transcription"/>
    <property type="evidence" value="ECO:0007669"/>
    <property type="project" value="TreeGrafter"/>
</dbReference>
<dbReference type="Gene3D" id="1.10.10.10">
    <property type="entry name" value="Winged helix-like DNA-binding domain superfamily/Winged helix DNA-binding domain"/>
    <property type="match status" value="1"/>
</dbReference>
<comment type="caution">
    <text evidence="5">The sequence shown here is derived from an EMBL/GenBank/DDBJ whole genome shotgun (WGS) entry which is preliminary data.</text>
</comment>
<feature type="domain" description="HTH gntR-type" evidence="4">
    <location>
        <begin position="3"/>
        <end position="69"/>
    </location>
</feature>
<dbReference type="Pfam" id="PF07702">
    <property type="entry name" value="UTRA"/>
    <property type="match status" value="1"/>
</dbReference>
<evidence type="ECO:0000313" key="5">
    <source>
        <dbReference type="EMBL" id="TQM03072.1"/>
    </source>
</evidence>
<dbReference type="GO" id="GO:0003677">
    <property type="term" value="F:DNA binding"/>
    <property type="evidence" value="ECO:0007669"/>
    <property type="project" value="UniProtKB-KW"/>
</dbReference>
<dbReference type="InterPro" id="IPR028978">
    <property type="entry name" value="Chorismate_lyase_/UTRA_dom_sf"/>
</dbReference>
<sequence>MTATRYLEIADELAAELAGAPAGTRLDGEHGIGRRFGVGRAAARAALQELERRLLVRRVQGAGTFVSRRIDYTIAHDRRPSWHETVAAAGATPRSVVRSIETRPLPAEHAPALGLPAGTPCHRLVRQSYIDDLLAARGEEWVPVELVPDLGLAVHAADSLDLILRQVARVEPVRAWCRVSLDVPPPAVCAGLEIEPSRPVWLVESLSRDAGSGRAVMCSRSWMRSDAIRVVVELGSAAPSGARADDTEGEEHGRLA</sequence>
<keyword evidence="1" id="KW-0805">Transcription regulation</keyword>
<dbReference type="Gene3D" id="3.40.1410.10">
    <property type="entry name" value="Chorismate lyase-like"/>
    <property type="match status" value="1"/>
</dbReference>
<dbReference type="PROSITE" id="PS50949">
    <property type="entry name" value="HTH_GNTR"/>
    <property type="match status" value="1"/>
</dbReference>
<dbReference type="AlphaFoldDB" id="A0A543D196"/>
<dbReference type="InterPro" id="IPR036390">
    <property type="entry name" value="WH_DNA-bd_sf"/>
</dbReference>
<dbReference type="SMART" id="SM00345">
    <property type="entry name" value="HTH_GNTR"/>
    <property type="match status" value="1"/>
</dbReference>
<dbReference type="PANTHER" id="PTHR44846:SF1">
    <property type="entry name" value="MANNOSYL-D-GLYCERATE TRANSPORT_METABOLISM SYSTEM REPRESSOR MNGR-RELATED"/>
    <property type="match status" value="1"/>
</dbReference>
<evidence type="ECO:0000313" key="6">
    <source>
        <dbReference type="Proteomes" id="UP000315677"/>
    </source>
</evidence>
<dbReference type="Proteomes" id="UP000315677">
    <property type="component" value="Unassembled WGS sequence"/>
</dbReference>
<protein>
    <submittedName>
        <fullName evidence="5">GntR family phosphonate transport system transcriptional regulator/GntR family transcriptional regulator</fullName>
    </submittedName>
</protein>
<evidence type="ECO:0000256" key="3">
    <source>
        <dbReference type="ARBA" id="ARBA00023163"/>
    </source>
</evidence>
<dbReference type="InterPro" id="IPR050679">
    <property type="entry name" value="Bact_HTH_transcr_reg"/>
</dbReference>
<organism evidence="5 6">
    <name type="scientific">Pseudonocardia kunmingensis</name>
    <dbReference type="NCBI Taxonomy" id="630975"/>
    <lineage>
        <taxon>Bacteria</taxon>
        <taxon>Bacillati</taxon>
        <taxon>Actinomycetota</taxon>
        <taxon>Actinomycetes</taxon>
        <taxon>Pseudonocardiales</taxon>
        <taxon>Pseudonocardiaceae</taxon>
        <taxon>Pseudonocardia</taxon>
    </lineage>
</organism>